<dbReference type="PROSITE" id="PS50913">
    <property type="entry name" value="GRIP"/>
    <property type="match status" value="1"/>
</dbReference>
<evidence type="ECO:0000256" key="2">
    <source>
        <dbReference type="ARBA" id="ARBA00004496"/>
    </source>
</evidence>
<dbReference type="Proteomes" id="UP000310200">
    <property type="component" value="Unassembled WGS sequence"/>
</dbReference>
<evidence type="ECO:0000313" key="9">
    <source>
        <dbReference type="Proteomes" id="UP000310200"/>
    </source>
</evidence>
<name>A0A4S2J9I3_9HYME</name>
<keyword evidence="3" id="KW-0963">Cytoplasm</keyword>
<keyword evidence="5" id="KW-0472">Membrane</keyword>
<evidence type="ECO:0000259" key="7">
    <source>
        <dbReference type="PROSITE" id="PS50913"/>
    </source>
</evidence>
<accession>A0A4S2J9I3</accession>
<evidence type="ECO:0000256" key="1">
    <source>
        <dbReference type="ARBA" id="ARBA00004184"/>
    </source>
</evidence>
<dbReference type="AlphaFoldDB" id="A0A4S2J9I3"/>
<feature type="domain" description="GRIP" evidence="7">
    <location>
        <begin position="266"/>
        <end position="315"/>
    </location>
</feature>
<dbReference type="PANTHER" id="PTHR23157">
    <property type="entry name" value="GRIP AND COILED-COIL DOMAIN-CONTAINING PROTEIN 1"/>
    <property type="match status" value="1"/>
</dbReference>
<reference evidence="8 9" key="1">
    <citation type="journal article" date="2019" name="Philos. Trans. R. Soc. Lond., B, Biol. Sci.">
        <title>Ant behaviour and brain gene expression of defending hosts depend on the ecological success of the intruding social parasite.</title>
        <authorList>
            <person name="Kaur R."/>
            <person name="Stoldt M."/>
            <person name="Jongepier E."/>
            <person name="Feldmeyer B."/>
            <person name="Menzel F."/>
            <person name="Bornberg-Bauer E."/>
            <person name="Foitzik S."/>
        </authorList>
    </citation>
    <scope>NUCLEOTIDE SEQUENCE [LARGE SCALE GENOMIC DNA]</scope>
    <source>
        <tissue evidence="8">Whole body</tissue>
    </source>
</reference>
<evidence type="ECO:0000256" key="6">
    <source>
        <dbReference type="SAM" id="Coils"/>
    </source>
</evidence>
<evidence type="ECO:0000313" key="8">
    <source>
        <dbReference type="EMBL" id="TGZ31813.1"/>
    </source>
</evidence>
<evidence type="ECO:0000256" key="4">
    <source>
        <dbReference type="ARBA" id="ARBA00023054"/>
    </source>
</evidence>
<dbReference type="InterPro" id="IPR000237">
    <property type="entry name" value="GRIP_dom"/>
</dbReference>
<dbReference type="STRING" id="300112.A0A4S2J9I3"/>
<evidence type="ECO:0000256" key="3">
    <source>
        <dbReference type="ARBA" id="ARBA00022490"/>
    </source>
</evidence>
<sequence length="315" mass="37515">MNILIRRFLKEKYDALLQEFEDYKHQAMCKYNMSSNVLGSTQQQRHSLSLMHDKNHDKIQLNLLKVHNSNLEERIRMINNEIISKERVLQEQLEHQHKLFQEKRSKLEHTLHHKDNEYRNRISILEQQLLRQRERSMALVEEKDKEILTLKASFRALLPNKQTSGTTENKTHLKRYENTIEPVTDLVTGLLTNDSPPILHYTQELARKEVQVSSSRKKILELEATMREQQREMLHMKEQQQEEIKKLKAHITRTNKKIYIAGWKRVNREGANLEYLKNVFINYLTTNDASSKWHMLNAISTVLRFTSDELSKVKH</sequence>
<dbReference type="EMBL" id="QBLH01003983">
    <property type="protein sequence ID" value="TGZ31813.1"/>
    <property type="molecule type" value="Genomic_DNA"/>
</dbReference>
<dbReference type="PANTHER" id="PTHR23157:SF25">
    <property type="entry name" value="GRIP AND COILED-COIL DOMAIN-CONTAINING PROTEIN 1"/>
    <property type="match status" value="1"/>
</dbReference>
<proteinExistence type="predicted"/>
<comment type="subcellular location">
    <subcellularLocation>
        <location evidence="2">Cytoplasm</location>
    </subcellularLocation>
    <subcellularLocation>
        <location evidence="1">Endomembrane system</location>
        <topology evidence="1">Peripheral membrane protein</topology>
    </subcellularLocation>
</comment>
<protein>
    <submittedName>
        <fullName evidence="8">GRIP and coiled-coil domain-containing protein 1</fullName>
    </submittedName>
</protein>
<gene>
    <name evidence="8" type="ORF">DBV15_12208</name>
</gene>
<evidence type="ECO:0000256" key="5">
    <source>
        <dbReference type="ARBA" id="ARBA00023136"/>
    </source>
</evidence>
<dbReference type="Gene3D" id="1.10.220.60">
    <property type="entry name" value="GRIP domain"/>
    <property type="match status" value="1"/>
</dbReference>
<feature type="coiled-coil region" evidence="6">
    <location>
        <begin position="61"/>
        <end position="110"/>
    </location>
</feature>
<dbReference type="GO" id="GO:0005794">
    <property type="term" value="C:Golgi apparatus"/>
    <property type="evidence" value="ECO:0007669"/>
    <property type="project" value="TreeGrafter"/>
</dbReference>
<comment type="caution">
    <text evidence="8">The sequence shown here is derived from an EMBL/GenBank/DDBJ whole genome shotgun (WGS) entry which is preliminary data.</text>
</comment>
<organism evidence="8 9">
    <name type="scientific">Temnothorax longispinosus</name>
    <dbReference type="NCBI Taxonomy" id="300112"/>
    <lineage>
        <taxon>Eukaryota</taxon>
        <taxon>Metazoa</taxon>
        <taxon>Ecdysozoa</taxon>
        <taxon>Arthropoda</taxon>
        <taxon>Hexapoda</taxon>
        <taxon>Insecta</taxon>
        <taxon>Pterygota</taxon>
        <taxon>Neoptera</taxon>
        <taxon>Endopterygota</taxon>
        <taxon>Hymenoptera</taxon>
        <taxon>Apocrita</taxon>
        <taxon>Aculeata</taxon>
        <taxon>Formicoidea</taxon>
        <taxon>Formicidae</taxon>
        <taxon>Myrmicinae</taxon>
        <taxon>Temnothorax</taxon>
    </lineage>
</organism>
<dbReference type="SMART" id="SM00755">
    <property type="entry name" value="Grip"/>
    <property type="match status" value="1"/>
</dbReference>
<keyword evidence="9" id="KW-1185">Reference proteome</keyword>
<dbReference type="Pfam" id="PF01465">
    <property type="entry name" value="GRIP"/>
    <property type="match status" value="1"/>
</dbReference>
<dbReference type="InterPro" id="IPR051952">
    <property type="entry name" value="Golgi-autophagy_related"/>
</dbReference>
<keyword evidence="4 6" id="KW-0175">Coiled coil</keyword>
<feature type="coiled-coil region" evidence="6">
    <location>
        <begin position="212"/>
        <end position="257"/>
    </location>
</feature>